<sequence length="166" mass="18334">MSDLLINWNVCGLNSRARQDTVRTLITSCQAEIVCLHETKMSSIPRGCILSLLISEFSYWMELPSTGASGGILVAWRHGLCPASATQVDNLSISIQFSPGSSQAWWLACVYGPQGDDHKILFLQELRDVQAACLEPWLVLGDFNLIISTEDKNNGPVNRAMMGRLH</sequence>
<keyword evidence="8" id="KW-1185">Reference proteome</keyword>
<comment type="similarity">
    <text evidence="1">Belongs to the DNA repair enzymes AP/ExoA family.</text>
</comment>
<evidence type="ECO:0000256" key="1">
    <source>
        <dbReference type="ARBA" id="ARBA00007092"/>
    </source>
</evidence>
<dbReference type="SUPFAM" id="SSF56219">
    <property type="entry name" value="DNase I-like"/>
    <property type="match status" value="1"/>
</dbReference>
<evidence type="ECO:0000256" key="4">
    <source>
        <dbReference type="ARBA" id="ARBA00022842"/>
    </source>
</evidence>
<dbReference type="AlphaFoldDB" id="A0A8T0VH27"/>
<accession>A0A8T0VH27</accession>
<feature type="binding site" evidence="5">
    <location>
        <position position="38"/>
    </location>
    <ligand>
        <name>Mg(2+)</name>
        <dbReference type="ChEBI" id="CHEBI:18420"/>
        <label>1</label>
    </ligand>
</feature>
<dbReference type="InterPro" id="IPR005135">
    <property type="entry name" value="Endo/exonuclease/phosphatase"/>
</dbReference>
<comment type="cofactor">
    <cofactor evidence="5">
        <name>Mg(2+)</name>
        <dbReference type="ChEBI" id="CHEBI:18420"/>
    </cofactor>
    <cofactor evidence="5">
        <name>Mn(2+)</name>
        <dbReference type="ChEBI" id="CHEBI:29035"/>
    </cofactor>
    <text evidence="5">Probably binds two magnesium or manganese ions per subunit.</text>
</comment>
<feature type="binding site" evidence="5">
    <location>
        <position position="9"/>
    </location>
    <ligand>
        <name>Mg(2+)</name>
        <dbReference type="ChEBI" id="CHEBI:18420"/>
        <label>1</label>
    </ligand>
</feature>
<dbReference type="PANTHER" id="PTHR22748:SF19">
    <property type="entry name" value="ENDONUCLEASE_EXONUCLEASE_PHOSPHATASE DOMAIN-CONTAINING PROTEIN"/>
    <property type="match status" value="1"/>
</dbReference>
<proteinExistence type="inferred from homology"/>
<dbReference type="PANTHER" id="PTHR22748">
    <property type="entry name" value="AP ENDONUCLEASE"/>
    <property type="match status" value="1"/>
</dbReference>
<keyword evidence="5" id="KW-0464">Manganese</keyword>
<dbReference type="GO" id="GO:0005634">
    <property type="term" value="C:nucleus"/>
    <property type="evidence" value="ECO:0007669"/>
    <property type="project" value="TreeGrafter"/>
</dbReference>
<evidence type="ECO:0000313" key="8">
    <source>
        <dbReference type="Proteomes" id="UP000823388"/>
    </source>
</evidence>
<feature type="domain" description="Endonuclease/exonuclease/phosphatase" evidence="6">
    <location>
        <begin position="7"/>
        <end position="148"/>
    </location>
</feature>
<gene>
    <name evidence="7" type="ORF">PVAP13_3KG576600</name>
</gene>
<evidence type="ECO:0000256" key="3">
    <source>
        <dbReference type="ARBA" id="ARBA00022801"/>
    </source>
</evidence>
<dbReference type="GO" id="GO:0008081">
    <property type="term" value="F:phosphoric diester hydrolase activity"/>
    <property type="evidence" value="ECO:0007669"/>
    <property type="project" value="TreeGrafter"/>
</dbReference>
<name>A0A8T0VH27_PANVG</name>
<evidence type="ECO:0000259" key="6">
    <source>
        <dbReference type="Pfam" id="PF03372"/>
    </source>
</evidence>
<dbReference type="GO" id="GO:0003906">
    <property type="term" value="F:DNA-(apurinic or apyrimidinic site) endonuclease activity"/>
    <property type="evidence" value="ECO:0007669"/>
    <property type="project" value="TreeGrafter"/>
</dbReference>
<comment type="caution">
    <text evidence="7">The sequence shown here is derived from an EMBL/GenBank/DDBJ whole genome shotgun (WGS) entry which is preliminary data.</text>
</comment>
<dbReference type="EMBL" id="CM029041">
    <property type="protein sequence ID" value="KAG2631039.1"/>
    <property type="molecule type" value="Genomic_DNA"/>
</dbReference>
<dbReference type="InterPro" id="IPR036691">
    <property type="entry name" value="Endo/exonu/phosph_ase_sf"/>
</dbReference>
<dbReference type="GO" id="GO:0006284">
    <property type="term" value="P:base-excision repair"/>
    <property type="evidence" value="ECO:0007669"/>
    <property type="project" value="TreeGrafter"/>
</dbReference>
<dbReference type="Gene3D" id="3.60.10.10">
    <property type="entry name" value="Endonuclease/exonuclease/phosphatase"/>
    <property type="match status" value="1"/>
</dbReference>
<dbReference type="Proteomes" id="UP000823388">
    <property type="component" value="Chromosome 3K"/>
</dbReference>
<evidence type="ECO:0000313" key="7">
    <source>
        <dbReference type="EMBL" id="KAG2631039.1"/>
    </source>
</evidence>
<dbReference type="InterPro" id="IPR004808">
    <property type="entry name" value="AP_endonuc_1"/>
</dbReference>
<dbReference type="GO" id="GO:0046872">
    <property type="term" value="F:metal ion binding"/>
    <property type="evidence" value="ECO:0007669"/>
    <property type="project" value="UniProtKB-KW"/>
</dbReference>
<keyword evidence="3" id="KW-0378">Hydrolase</keyword>
<organism evidence="7 8">
    <name type="scientific">Panicum virgatum</name>
    <name type="common">Blackwell switchgrass</name>
    <dbReference type="NCBI Taxonomy" id="38727"/>
    <lineage>
        <taxon>Eukaryota</taxon>
        <taxon>Viridiplantae</taxon>
        <taxon>Streptophyta</taxon>
        <taxon>Embryophyta</taxon>
        <taxon>Tracheophyta</taxon>
        <taxon>Spermatophyta</taxon>
        <taxon>Magnoliopsida</taxon>
        <taxon>Liliopsida</taxon>
        <taxon>Poales</taxon>
        <taxon>Poaceae</taxon>
        <taxon>PACMAD clade</taxon>
        <taxon>Panicoideae</taxon>
        <taxon>Panicodae</taxon>
        <taxon>Paniceae</taxon>
        <taxon>Panicinae</taxon>
        <taxon>Panicum</taxon>
        <taxon>Panicum sect. Hiantes</taxon>
    </lineage>
</organism>
<protein>
    <recommendedName>
        <fullName evidence="6">Endonuclease/exonuclease/phosphatase domain-containing protein</fullName>
    </recommendedName>
</protein>
<evidence type="ECO:0000256" key="5">
    <source>
        <dbReference type="PIRSR" id="PIRSR604808-2"/>
    </source>
</evidence>
<keyword evidence="2 5" id="KW-0479">Metal-binding</keyword>
<evidence type="ECO:0000256" key="2">
    <source>
        <dbReference type="ARBA" id="ARBA00022723"/>
    </source>
</evidence>
<dbReference type="Pfam" id="PF03372">
    <property type="entry name" value="Exo_endo_phos"/>
    <property type="match status" value="1"/>
</dbReference>
<reference evidence="7" key="1">
    <citation type="submission" date="2020-05" db="EMBL/GenBank/DDBJ databases">
        <title>WGS assembly of Panicum virgatum.</title>
        <authorList>
            <person name="Lovell J.T."/>
            <person name="Jenkins J."/>
            <person name="Shu S."/>
            <person name="Juenger T.E."/>
            <person name="Schmutz J."/>
        </authorList>
    </citation>
    <scope>NUCLEOTIDE SEQUENCE</scope>
    <source>
        <strain evidence="7">AP13</strain>
    </source>
</reference>
<dbReference type="GO" id="GO:0008311">
    <property type="term" value="F:double-stranded DNA 3'-5' DNA exonuclease activity"/>
    <property type="evidence" value="ECO:0007669"/>
    <property type="project" value="TreeGrafter"/>
</dbReference>
<keyword evidence="4 5" id="KW-0460">Magnesium</keyword>